<dbReference type="EMBL" id="JMSE01000643">
    <property type="protein sequence ID" value="KDN68605.1"/>
    <property type="molecule type" value="Genomic_DNA"/>
</dbReference>
<feature type="compositionally biased region" description="Basic and acidic residues" evidence="1">
    <location>
        <begin position="111"/>
        <end position="123"/>
    </location>
</feature>
<comment type="caution">
    <text evidence="2">The sequence shown here is derived from an EMBL/GenBank/DDBJ whole genome shotgun (WGS) entry which is preliminary data.</text>
</comment>
<reference evidence="3" key="1">
    <citation type="journal article" date="2014" name="Genome Announc.">
        <title>Draft genome sequence of Colletotrichum sublineola, a destructive pathogen of cultivated sorghum.</title>
        <authorList>
            <person name="Baroncelli R."/>
            <person name="Sanz-Martin J.M."/>
            <person name="Rech G.E."/>
            <person name="Sukno S.A."/>
            <person name="Thon M.R."/>
        </authorList>
    </citation>
    <scope>NUCLEOTIDE SEQUENCE [LARGE SCALE GENOMIC DNA]</scope>
    <source>
        <strain evidence="3">TX430BB</strain>
    </source>
</reference>
<dbReference type="AlphaFoldDB" id="A0A066XRK8"/>
<gene>
    <name evidence="2" type="ORF">CSUB01_10478</name>
</gene>
<evidence type="ECO:0000256" key="1">
    <source>
        <dbReference type="SAM" id="MobiDB-lite"/>
    </source>
</evidence>
<dbReference type="Proteomes" id="UP000027238">
    <property type="component" value="Unassembled WGS sequence"/>
</dbReference>
<proteinExistence type="predicted"/>
<organism evidence="2 3">
    <name type="scientific">Colletotrichum sublineola</name>
    <name type="common">Sorghum anthracnose fungus</name>
    <dbReference type="NCBI Taxonomy" id="1173701"/>
    <lineage>
        <taxon>Eukaryota</taxon>
        <taxon>Fungi</taxon>
        <taxon>Dikarya</taxon>
        <taxon>Ascomycota</taxon>
        <taxon>Pezizomycotina</taxon>
        <taxon>Sordariomycetes</taxon>
        <taxon>Hypocreomycetidae</taxon>
        <taxon>Glomerellales</taxon>
        <taxon>Glomerellaceae</taxon>
        <taxon>Colletotrichum</taxon>
        <taxon>Colletotrichum graminicola species complex</taxon>
    </lineage>
</organism>
<feature type="region of interest" description="Disordered" evidence="1">
    <location>
        <begin position="111"/>
        <end position="166"/>
    </location>
</feature>
<accession>A0A066XRK8</accession>
<sequence>MELISTREPAPPSGCDAHTKAHPDLYFLALRMNIDLAGLCDNEWRCICKKMVALMDYSLQKIIEANHLCKTYDHTLNTSGLVWPDEIRDAFTSPLWKGDIKTKALPLNHARRESAEAVGRDGDPGPPIIPIMPPPPPPPAPTPPPPPAPTPARSPPFPLQPLPLSGLRPVHQTPFQTAIDRLHRETCALVLTWSLESEALVELLVAVEPGHAEALRRRIWLLAQEREQSEAARRAAISVLLGLLDAPADSPERGLWSWLEHDTITHHLLPGFQLIERLLL</sequence>
<name>A0A066XRK8_COLSU</name>
<feature type="compositionally biased region" description="Pro residues" evidence="1">
    <location>
        <begin position="124"/>
        <end position="161"/>
    </location>
</feature>
<keyword evidence="3" id="KW-1185">Reference proteome</keyword>
<dbReference type="HOGENOM" id="CLU_994011_0_0_1"/>
<evidence type="ECO:0000313" key="3">
    <source>
        <dbReference type="Proteomes" id="UP000027238"/>
    </source>
</evidence>
<protein>
    <submittedName>
        <fullName evidence="2">Uncharacterized protein</fullName>
    </submittedName>
</protein>
<evidence type="ECO:0000313" key="2">
    <source>
        <dbReference type="EMBL" id="KDN68605.1"/>
    </source>
</evidence>